<keyword evidence="3" id="KW-0540">Nuclease</keyword>
<dbReference type="RefSeq" id="WP_344296875.1">
    <property type="nucleotide sequence ID" value="NZ_BAAANJ010000014.1"/>
</dbReference>
<dbReference type="EMBL" id="BAAANJ010000014">
    <property type="protein sequence ID" value="GAA1816069.1"/>
    <property type="molecule type" value="Genomic_DNA"/>
</dbReference>
<dbReference type="InterPro" id="IPR002711">
    <property type="entry name" value="HNH"/>
</dbReference>
<comment type="caution">
    <text evidence="3">The sequence shown here is derived from an EMBL/GenBank/DDBJ whole genome shotgun (WGS) entry which is preliminary data.</text>
</comment>
<name>A0ABN2M9B7_9MICO</name>
<proteinExistence type="inferred from homology"/>
<dbReference type="GO" id="GO:0004519">
    <property type="term" value="F:endonuclease activity"/>
    <property type="evidence" value="ECO:0007669"/>
    <property type="project" value="UniProtKB-KW"/>
</dbReference>
<dbReference type="InterPro" id="IPR003615">
    <property type="entry name" value="HNH_nuc"/>
</dbReference>
<comment type="similarity">
    <text evidence="1">Belongs to the Rv1128c/1148c/1588c/1702c/1945/3466 family.</text>
</comment>
<accession>A0ABN2M9B7</accession>
<dbReference type="SMART" id="SM00507">
    <property type="entry name" value="HNHc"/>
    <property type="match status" value="1"/>
</dbReference>
<dbReference type="Pfam" id="PF02720">
    <property type="entry name" value="DUF222"/>
    <property type="match status" value="1"/>
</dbReference>
<evidence type="ECO:0000313" key="3">
    <source>
        <dbReference type="EMBL" id="GAA1816069.1"/>
    </source>
</evidence>
<sequence length="484" mass="50927">MTNPLAPLEQALDGVRAAWAGALPATGTVAGDTQSQLPQMSNAGVVAVTDAIAQLRRDADAMLARLAAEVAQRSGSEFGVDGLAKQQGFHNPVRLLAAATGGTTGEAAKLIGVGESTRSRTSFTGERLPARHAAVADGLERGRISVDAAAVITAMLDRVWSRVDHEHAARVEVELVEFAAGSSLALLVRAVKLAESRLDHDGVEPGDEERWQQRSLTMREDRHGMLHLNARLDPATAAPVKAVLEAIVTDALHRARGTDDDCATAGAGVGPRGDATGHNTDATAGAVIAETRSIPQMQADALAELARHCLGCTDAPAPAVKTTVVVRMNLDALKTGLGIAHIDGIDQPVSAAIGRRMAADAELIPAVLGGASVPLDLGRAARLFTRAQRLALAERDGGCASCGQNISYVEAHHIRWWERDTGPTNLSNGVMLCSFCHHSIHREGWQINASPNEVWFTPPPHVDPDQKARLGGRARFELSASKAA</sequence>
<evidence type="ECO:0000259" key="2">
    <source>
        <dbReference type="SMART" id="SM00507"/>
    </source>
</evidence>
<reference evidence="3 4" key="1">
    <citation type="journal article" date="2019" name="Int. J. Syst. Evol. Microbiol.">
        <title>The Global Catalogue of Microorganisms (GCM) 10K type strain sequencing project: providing services to taxonomists for standard genome sequencing and annotation.</title>
        <authorList>
            <consortium name="The Broad Institute Genomics Platform"/>
            <consortium name="The Broad Institute Genome Sequencing Center for Infectious Disease"/>
            <person name="Wu L."/>
            <person name="Ma J."/>
        </authorList>
    </citation>
    <scope>NUCLEOTIDE SEQUENCE [LARGE SCALE GENOMIC DNA]</scope>
    <source>
        <strain evidence="3 4">JCM 14322</strain>
    </source>
</reference>
<feature type="domain" description="HNH nuclease" evidence="2">
    <location>
        <begin position="387"/>
        <end position="438"/>
    </location>
</feature>
<organism evidence="3 4">
    <name type="scientific">Agromyces neolithicus</name>
    <dbReference type="NCBI Taxonomy" id="269420"/>
    <lineage>
        <taxon>Bacteria</taxon>
        <taxon>Bacillati</taxon>
        <taxon>Actinomycetota</taxon>
        <taxon>Actinomycetes</taxon>
        <taxon>Micrococcales</taxon>
        <taxon>Microbacteriaceae</taxon>
        <taxon>Agromyces</taxon>
    </lineage>
</organism>
<dbReference type="Proteomes" id="UP001500002">
    <property type="component" value="Unassembled WGS sequence"/>
</dbReference>
<keyword evidence="3" id="KW-0378">Hydrolase</keyword>
<evidence type="ECO:0000256" key="1">
    <source>
        <dbReference type="ARBA" id="ARBA00023450"/>
    </source>
</evidence>
<protein>
    <submittedName>
        <fullName evidence="3">HNH endonuclease signature motif containing protein</fullName>
    </submittedName>
</protein>
<dbReference type="Gene3D" id="1.10.30.50">
    <property type="match status" value="1"/>
</dbReference>
<dbReference type="Pfam" id="PF01844">
    <property type="entry name" value="HNH"/>
    <property type="match status" value="1"/>
</dbReference>
<gene>
    <name evidence="3" type="ORF">GCM10009749_27330</name>
</gene>
<evidence type="ECO:0000313" key="4">
    <source>
        <dbReference type="Proteomes" id="UP001500002"/>
    </source>
</evidence>
<keyword evidence="3" id="KW-0255">Endonuclease</keyword>
<dbReference type="CDD" id="cd00085">
    <property type="entry name" value="HNHc"/>
    <property type="match status" value="1"/>
</dbReference>
<keyword evidence="4" id="KW-1185">Reference proteome</keyword>
<dbReference type="InterPro" id="IPR003870">
    <property type="entry name" value="DUF222"/>
</dbReference>